<keyword evidence="4" id="KW-0539">Nucleus</keyword>
<reference evidence="7" key="2">
    <citation type="submission" date="2022-03" db="EMBL/GenBank/DDBJ databases">
        <title>Draft title - Genomic analysis of global carrot germplasm unveils the trajectory of domestication and the origin of high carotenoid orange carrot.</title>
        <authorList>
            <person name="Iorizzo M."/>
            <person name="Ellison S."/>
            <person name="Senalik D."/>
            <person name="Macko-Podgorni A."/>
            <person name="Grzebelus D."/>
            <person name="Bostan H."/>
            <person name="Rolling W."/>
            <person name="Curaba J."/>
            <person name="Simon P."/>
        </authorList>
    </citation>
    <scope>NUCLEOTIDE SEQUENCE</scope>
    <source>
        <tissue evidence="7">Leaf</tissue>
    </source>
</reference>
<keyword evidence="1" id="KW-0902">Two-component regulatory system</keyword>
<sequence length="233" mass="26680">MYNVLAIDDDRTCLYILKACLEKWKYQVTLVKDAHEALSMLRNKSFDLVITDVHMPDMNGLELQDRINQDFSLPVILISADSRAEVMCMGINNGAQRFFVKPIVADNLKDIWQFVEWWKRNRNHNTAPGTQINGSSEESLTLIGSHKDKDNTIGAVPANILQVMNVEGLTRDQVASHLQYCLISSEMSRGKATWQPKILYGHRRKETLILQLELLTDRCHHSNDCQNLYYAVS</sequence>
<dbReference type="CDD" id="cd17584">
    <property type="entry name" value="REC_typeB_ARR-like"/>
    <property type="match status" value="1"/>
</dbReference>
<dbReference type="Proteomes" id="UP000077755">
    <property type="component" value="Chromosome 4"/>
</dbReference>
<organism evidence="7 8">
    <name type="scientific">Daucus carota subsp. sativus</name>
    <name type="common">Carrot</name>
    <dbReference type="NCBI Taxonomy" id="79200"/>
    <lineage>
        <taxon>Eukaryota</taxon>
        <taxon>Viridiplantae</taxon>
        <taxon>Streptophyta</taxon>
        <taxon>Embryophyta</taxon>
        <taxon>Tracheophyta</taxon>
        <taxon>Spermatophyta</taxon>
        <taxon>Magnoliopsida</taxon>
        <taxon>eudicotyledons</taxon>
        <taxon>Gunneridae</taxon>
        <taxon>Pentapetalae</taxon>
        <taxon>asterids</taxon>
        <taxon>campanulids</taxon>
        <taxon>Apiales</taxon>
        <taxon>Apiaceae</taxon>
        <taxon>Apioideae</taxon>
        <taxon>Scandiceae</taxon>
        <taxon>Daucinae</taxon>
        <taxon>Daucus</taxon>
        <taxon>Daucus sect. Daucus</taxon>
    </lineage>
</organism>
<keyword evidence="3" id="KW-0804">Transcription</keyword>
<dbReference type="EMBL" id="CP093346">
    <property type="protein sequence ID" value="WOG95607.1"/>
    <property type="molecule type" value="Genomic_DNA"/>
</dbReference>
<evidence type="ECO:0000256" key="1">
    <source>
        <dbReference type="ARBA" id="ARBA00023012"/>
    </source>
</evidence>
<dbReference type="GO" id="GO:0000160">
    <property type="term" value="P:phosphorelay signal transduction system"/>
    <property type="evidence" value="ECO:0007669"/>
    <property type="project" value="UniProtKB-KW"/>
</dbReference>
<gene>
    <name evidence="7" type="ORF">DCAR_0414932</name>
</gene>
<reference evidence="7" key="1">
    <citation type="journal article" date="2016" name="Nat. Genet.">
        <title>A high-quality carrot genome assembly provides new insights into carotenoid accumulation and asterid genome evolution.</title>
        <authorList>
            <person name="Iorizzo M."/>
            <person name="Ellison S."/>
            <person name="Senalik D."/>
            <person name="Zeng P."/>
            <person name="Satapoomin P."/>
            <person name="Huang J."/>
            <person name="Bowman M."/>
            <person name="Iovene M."/>
            <person name="Sanseverino W."/>
            <person name="Cavagnaro P."/>
            <person name="Yildiz M."/>
            <person name="Macko-Podgorni A."/>
            <person name="Moranska E."/>
            <person name="Grzebelus E."/>
            <person name="Grzebelus D."/>
            <person name="Ashrafi H."/>
            <person name="Zheng Z."/>
            <person name="Cheng S."/>
            <person name="Spooner D."/>
            <person name="Van Deynze A."/>
            <person name="Simon P."/>
        </authorList>
    </citation>
    <scope>NUCLEOTIDE SEQUENCE</scope>
    <source>
        <tissue evidence="7">Leaf</tissue>
    </source>
</reference>
<evidence type="ECO:0000313" key="8">
    <source>
        <dbReference type="Proteomes" id="UP000077755"/>
    </source>
</evidence>
<evidence type="ECO:0000313" key="7">
    <source>
        <dbReference type="EMBL" id="WOG95607.1"/>
    </source>
</evidence>
<keyword evidence="8" id="KW-1185">Reference proteome</keyword>
<dbReference type="Gene3D" id="3.40.50.2300">
    <property type="match status" value="1"/>
</dbReference>
<dbReference type="Gene3D" id="1.10.10.60">
    <property type="entry name" value="Homeodomain-like"/>
    <property type="match status" value="1"/>
</dbReference>
<dbReference type="AlphaFoldDB" id="A0AAF0WTN9"/>
<keyword evidence="5" id="KW-0597">Phosphoprotein</keyword>
<accession>A0AAF0WTN9</accession>
<dbReference type="Pfam" id="PF00072">
    <property type="entry name" value="Response_reg"/>
    <property type="match status" value="1"/>
</dbReference>
<dbReference type="InterPro" id="IPR011006">
    <property type="entry name" value="CheY-like_superfamily"/>
</dbReference>
<evidence type="ECO:0000256" key="3">
    <source>
        <dbReference type="ARBA" id="ARBA00023163"/>
    </source>
</evidence>
<dbReference type="GO" id="GO:0009736">
    <property type="term" value="P:cytokinin-activated signaling pathway"/>
    <property type="evidence" value="ECO:0007669"/>
    <property type="project" value="InterPro"/>
</dbReference>
<dbReference type="GO" id="GO:0003677">
    <property type="term" value="F:DNA binding"/>
    <property type="evidence" value="ECO:0007669"/>
    <property type="project" value="InterPro"/>
</dbReference>
<name>A0AAF0WTN9_DAUCS</name>
<dbReference type="PROSITE" id="PS50110">
    <property type="entry name" value="RESPONSE_REGULATORY"/>
    <property type="match status" value="1"/>
</dbReference>
<dbReference type="PANTHER" id="PTHR43874:SF19">
    <property type="entry name" value="RESPONSE REGULATOR 23-RELATED"/>
    <property type="match status" value="1"/>
</dbReference>
<dbReference type="InterPro" id="IPR001789">
    <property type="entry name" value="Sig_transdc_resp-reg_receiver"/>
</dbReference>
<evidence type="ECO:0000259" key="6">
    <source>
        <dbReference type="PROSITE" id="PS50110"/>
    </source>
</evidence>
<dbReference type="SMART" id="SM00448">
    <property type="entry name" value="REC"/>
    <property type="match status" value="1"/>
</dbReference>
<protein>
    <recommendedName>
        <fullName evidence="6">Response regulatory domain-containing protein</fullName>
    </recommendedName>
</protein>
<evidence type="ECO:0000256" key="2">
    <source>
        <dbReference type="ARBA" id="ARBA00023015"/>
    </source>
</evidence>
<feature type="domain" description="Response regulatory" evidence="6">
    <location>
        <begin position="3"/>
        <end position="116"/>
    </location>
</feature>
<dbReference type="PANTHER" id="PTHR43874">
    <property type="entry name" value="TWO-COMPONENT RESPONSE REGULATOR"/>
    <property type="match status" value="1"/>
</dbReference>
<dbReference type="NCBIfam" id="TIGR01557">
    <property type="entry name" value="myb_SHAQKYF"/>
    <property type="match status" value="1"/>
</dbReference>
<evidence type="ECO:0000256" key="5">
    <source>
        <dbReference type="PROSITE-ProRule" id="PRU00169"/>
    </source>
</evidence>
<proteinExistence type="predicted"/>
<keyword evidence="2" id="KW-0805">Transcription regulation</keyword>
<dbReference type="InterPro" id="IPR006447">
    <property type="entry name" value="Myb_dom_plants"/>
</dbReference>
<feature type="modified residue" description="4-aspartylphosphate" evidence="5">
    <location>
        <position position="52"/>
    </location>
</feature>
<evidence type="ECO:0000256" key="4">
    <source>
        <dbReference type="ARBA" id="ARBA00023242"/>
    </source>
</evidence>
<dbReference type="InterPro" id="IPR045279">
    <property type="entry name" value="ARR-like"/>
</dbReference>
<dbReference type="SUPFAM" id="SSF52172">
    <property type="entry name" value="CheY-like"/>
    <property type="match status" value="1"/>
</dbReference>